<proteinExistence type="predicted"/>
<reference evidence="2 3" key="1">
    <citation type="submission" date="2022-03" db="EMBL/GenBank/DDBJ databases">
        <authorList>
            <person name="Nunn A."/>
            <person name="Chopra R."/>
            <person name="Nunn A."/>
            <person name="Contreras Garrido A."/>
        </authorList>
    </citation>
    <scope>NUCLEOTIDE SEQUENCE [LARGE SCALE GENOMIC DNA]</scope>
</reference>
<evidence type="ECO:0000256" key="1">
    <source>
        <dbReference type="SAM" id="MobiDB-lite"/>
    </source>
</evidence>
<protein>
    <submittedName>
        <fullName evidence="2">Uncharacterized protein</fullName>
    </submittedName>
</protein>
<feature type="region of interest" description="Disordered" evidence="1">
    <location>
        <begin position="319"/>
        <end position="354"/>
    </location>
</feature>
<dbReference type="Proteomes" id="UP000836841">
    <property type="component" value="Chromosome 6"/>
</dbReference>
<keyword evidence="3" id="KW-1185">Reference proteome</keyword>
<evidence type="ECO:0000313" key="3">
    <source>
        <dbReference type="Proteomes" id="UP000836841"/>
    </source>
</evidence>
<dbReference type="EMBL" id="OU466862">
    <property type="protein sequence ID" value="CAH2070398.1"/>
    <property type="molecule type" value="Genomic_DNA"/>
</dbReference>
<gene>
    <name evidence="2" type="ORF">TAV2_LOCUS19941</name>
</gene>
<organism evidence="2 3">
    <name type="scientific">Thlaspi arvense</name>
    <name type="common">Field penny-cress</name>
    <dbReference type="NCBI Taxonomy" id="13288"/>
    <lineage>
        <taxon>Eukaryota</taxon>
        <taxon>Viridiplantae</taxon>
        <taxon>Streptophyta</taxon>
        <taxon>Embryophyta</taxon>
        <taxon>Tracheophyta</taxon>
        <taxon>Spermatophyta</taxon>
        <taxon>Magnoliopsida</taxon>
        <taxon>eudicotyledons</taxon>
        <taxon>Gunneridae</taxon>
        <taxon>Pentapetalae</taxon>
        <taxon>rosids</taxon>
        <taxon>malvids</taxon>
        <taxon>Brassicales</taxon>
        <taxon>Brassicaceae</taxon>
        <taxon>Thlaspideae</taxon>
        <taxon>Thlaspi</taxon>
    </lineage>
</organism>
<accession>A0AAU9ST31</accession>
<dbReference type="AlphaFoldDB" id="A0AAU9ST31"/>
<name>A0AAU9ST31_THLAR</name>
<sequence>MAEHCMVICGEWESGQGRKWEFAIDKSRMSRIVEVRVRMTLQELKTAVVHEFFPEGVDSVEASLSYWPPNTTELATGITTPPVLVINNGAVVFFFRYFMVSKSMNLFVSFSGDNGQAIKEDCDRRVIGFTTPTAYRNNFNIYDEGFVSARRMSDNSFVARKKISRDKEGAIPGPLPKRRFCESSSGSQAHNGGAQRVGSYAVPFELDEDKILNVVESAEENTSDDREVIPVGYDSELWEPLIDDPLVSSDAADVMCPTTDGFDGKAAALGVQREVLCSTNDAFDHRVRVGGDPYRDGMFKEEASPFTFFGTAGIGSGGEGPYANRDPFVPLGGGQTPDGHGLAEEEGHGQFSGG</sequence>
<evidence type="ECO:0000313" key="2">
    <source>
        <dbReference type="EMBL" id="CAH2070398.1"/>
    </source>
</evidence>